<proteinExistence type="predicted"/>
<dbReference type="InterPro" id="IPR052698">
    <property type="entry name" value="MoCofactor_Util/Proc"/>
</dbReference>
<sequence length="180" mass="19967">MGMAHSHPSGDPACAMAHGELPADAEPRTLVTVFMSPVSDYLLHFGRDLGFKTVLLEPDSERLAWGEWRNADEVATIPRDDFIDRYTDIVVTDHDRPELGKTIDSLLRMQYRWIGVMGSKRHAAPHVDALRALRVPEYAIARVHRPIGLNIGSKTPAEIAISVLAGLIADRNRRPGGHTF</sequence>
<gene>
    <name evidence="2" type="ORF">Rhe02_79600</name>
</gene>
<evidence type="ECO:0000313" key="3">
    <source>
        <dbReference type="Proteomes" id="UP000612899"/>
    </source>
</evidence>
<comment type="caution">
    <text evidence="2">The sequence shown here is derived from an EMBL/GenBank/DDBJ whole genome shotgun (WGS) entry which is preliminary data.</text>
</comment>
<organism evidence="2 3">
    <name type="scientific">Rhizocola hellebori</name>
    <dbReference type="NCBI Taxonomy" id="1392758"/>
    <lineage>
        <taxon>Bacteria</taxon>
        <taxon>Bacillati</taxon>
        <taxon>Actinomycetota</taxon>
        <taxon>Actinomycetes</taxon>
        <taxon>Micromonosporales</taxon>
        <taxon>Micromonosporaceae</taxon>
        <taxon>Rhizocola</taxon>
    </lineage>
</organism>
<evidence type="ECO:0000313" key="2">
    <source>
        <dbReference type="EMBL" id="GIH09893.1"/>
    </source>
</evidence>
<dbReference type="PANTHER" id="PTHR30388:SF6">
    <property type="entry name" value="XANTHINE DEHYDROGENASE SUBUNIT A-RELATED"/>
    <property type="match status" value="1"/>
</dbReference>
<dbReference type="InterPro" id="IPR027051">
    <property type="entry name" value="XdhC_Rossmann_dom"/>
</dbReference>
<keyword evidence="3" id="KW-1185">Reference proteome</keyword>
<dbReference type="EMBL" id="BONY01000079">
    <property type="protein sequence ID" value="GIH09893.1"/>
    <property type="molecule type" value="Genomic_DNA"/>
</dbReference>
<evidence type="ECO:0000259" key="1">
    <source>
        <dbReference type="Pfam" id="PF13478"/>
    </source>
</evidence>
<dbReference type="Pfam" id="PF13478">
    <property type="entry name" value="XdhC_C"/>
    <property type="match status" value="1"/>
</dbReference>
<dbReference type="AlphaFoldDB" id="A0A8J3QIA1"/>
<protein>
    <submittedName>
        <fullName evidence="2">Xanthine dehydrogenase accessory factor</fullName>
    </submittedName>
</protein>
<name>A0A8J3QIA1_9ACTN</name>
<dbReference type="Proteomes" id="UP000612899">
    <property type="component" value="Unassembled WGS sequence"/>
</dbReference>
<dbReference type="PANTHER" id="PTHR30388">
    <property type="entry name" value="ALDEHYDE OXIDOREDUCTASE MOLYBDENUM COFACTOR ASSEMBLY PROTEIN"/>
    <property type="match status" value="1"/>
</dbReference>
<feature type="domain" description="XdhC Rossmann" evidence="1">
    <location>
        <begin position="30"/>
        <end position="166"/>
    </location>
</feature>
<dbReference type="Gene3D" id="3.40.50.720">
    <property type="entry name" value="NAD(P)-binding Rossmann-like Domain"/>
    <property type="match status" value="1"/>
</dbReference>
<reference evidence="2" key="1">
    <citation type="submission" date="2021-01" db="EMBL/GenBank/DDBJ databases">
        <title>Whole genome shotgun sequence of Rhizocola hellebori NBRC 109834.</title>
        <authorList>
            <person name="Komaki H."/>
            <person name="Tamura T."/>
        </authorList>
    </citation>
    <scope>NUCLEOTIDE SEQUENCE</scope>
    <source>
        <strain evidence="2">NBRC 109834</strain>
    </source>
</reference>
<accession>A0A8J3QIA1</accession>